<evidence type="ECO:0008006" key="4">
    <source>
        <dbReference type="Google" id="ProtNLM"/>
    </source>
</evidence>
<keyword evidence="1" id="KW-0732">Signal</keyword>
<feature type="signal peptide" evidence="1">
    <location>
        <begin position="1"/>
        <end position="23"/>
    </location>
</feature>
<sequence length="349" mass="38974">MRAFLLINLALVFLFQNTASSCAQDKIEVRPAHHVGQATLPCTILDFTQSEIKVKLLPSGTVKTYPSSEIVKVHTPQTEQHQQGLEQLQNEEYEKAIESFSEALNIENRLWVRREILALMTKAALALGDNLKAALRFQIMVENEPDARSFDLIPLDWGIKDTLSPARNAAQNWLTDQDEVKQLIGASILLTAPDYQAQAEATLRSLATSPQINIQQLARTQLWRLRLRAGDISLLELQRWERNLNQVPELLRAGPHFLLGTGYAMLERHGQAAASFLWIPLAENSNPQLSAEASLKAADSILAMGQTVNALRLYQETAARYSKSPARQMALQMIDQITKASSQPTTQDN</sequence>
<dbReference type="Gene3D" id="1.25.40.10">
    <property type="entry name" value="Tetratricopeptide repeat domain"/>
    <property type="match status" value="1"/>
</dbReference>
<dbReference type="EMBL" id="DQAY01000154">
    <property type="protein sequence ID" value="HCO26292.1"/>
    <property type="molecule type" value="Genomic_DNA"/>
</dbReference>
<comment type="caution">
    <text evidence="2">The sequence shown here is derived from an EMBL/GenBank/DDBJ whole genome shotgun (WGS) entry which is preliminary data.</text>
</comment>
<organism evidence="2 3">
    <name type="scientific">Gimesia maris</name>
    <dbReference type="NCBI Taxonomy" id="122"/>
    <lineage>
        <taxon>Bacteria</taxon>
        <taxon>Pseudomonadati</taxon>
        <taxon>Planctomycetota</taxon>
        <taxon>Planctomycetia</taxon>
        <taxon>Planctomycetales</taxon>
        <taxon>Planctomycetaceae</taxon>
        <taxon>Gimesia</taxon>
    </lineage>
</organism>
<gene>
    <name evidence="2" type="ORF">DIT97_25960</name>
</gene>
<accession>A0A3D3RDT6</accession>
<dbReference type="AlphaFoldDB" id="A0A3D3RDT6"/>
<protein>
    <recommendedName>
        <fullName evidence="4">Tetratricopeptide repeat protein</fullName>
    </recommendedName>
</protein>
<evidence type="ECO:0000256" key="1">
    <source>
        <dbReference type="SAM" id="SignalP"/>
    </source>
</evidence>
<evidence type="ECO:0000313" key="3">
    <source>
        <dbReference type="Proteomes" id="UP000263642"/>
    </source>
</evidence>
<proteinExistence type="predicted"/>
<evidence type="ECO:0000313" key="2">
    <source>
        <dbReference type="EMBL" id="HCO26292.1"/>
    </source>
</evidence>
<name>A0A3D3RDT6_9PLAN</name>
<dbReference type="SUPFAM" id="SSF48452">
    <property type="entry name" value="TPR-like"/>
    <property type="match status" value="1"/>
</dbReference>
<feature type="chain" id="PRO_5017593699" description="Tetratricopeptide repeat protein" evidence="1">
    <location>
        <begin position="24"/>
        <end position="349"/>
    </location>
</feature>
<dbReference type="InterPro" id="IPR011990">
    <property type="entry name" value="TPR-like_helical_dom_sf"/>
</dbReference>
<dbReference type="PROSITE" id="PS51257">
    <property type="entry name" value="PROKAR_LIPOPROTEIN"/>
    <property type="match status" value="1"/>
</dbReference>
<dbReference type="Proteomes" id="UP000263642">
    <property type="component" value="Unassembled WGS sequence"/>
</dbReference>
<reference evidence="2 3" key="1">
    <citation type="journal article" date="2018" name="Nat. Biotechnol.">
        <title>A standardized bacterial taxonomy based on genome phylogeny substantially revises the tree of life.</title>
        <authorList>
            <person name="Parks D.H."/>
            <person name="Chuvochina M."/>
            <person name="Waite D.W."/>
            <person name="Rinke C."/>
            <person name="Skarshewski A."/>
            <person name="Chaumeil P.A."/>
            <person name="Hugenholtz P."/>
        </authorList>
    </citation>
    <scope>NUCLEOTIDE SEQUENCE [LARGE SCALE GENOMIC DNA]</scope>
    <source>
        <strain evidence="2">UBA9375</strain>
    </source>
</reference>